<comment type="caution">
    <text evidence="1">The sequence shown here is derived from an EMBL/GenBank/DDBJ whole genome shotgun (WGS) entry which is preliminary data.</text>
</comment>
<dbReference type="EMBL" id="LAZR01042745">
    <property type="protein sequence ID" value="KKL08772.1"/>
    <property type="molecule type" value="Genomic_DNA"/>
</dbReference>
<sequence length="84" mass="9490">NEQPNRILKMKLFLITFVILSVSCASTPVEPPIGQPFCDDPIAVNDQIWNDLGLLREVISFNSLIDGECIERLRARIKLHDEGL</sequence>
<accession>A0A0F9B4S6</accession>
<protein>
    <submittedName>
        <fullName evidence="1">Uncharacterized protein</fullName>
    </submittedName>
</protein>
<dbReference type="AlphaFoldDB" id="A0A0F9B4S6"/>
<organism evidence="1">
    <name type="scientific">marine sediment metagenome</name>
    <dbReference type="NCBI Taxonomy" id="412755"/>
    <lineage>
        <taxon>unclassified sequences</taxon>
        <taxon>metagenomes</taxon>
        <taxon>ecological metagenomes</taxon>
    </lineage>
</organism>
<gene>
    <name evidence="1" type="ORF">LCGC14_2572540</name>
</gene>
<name>A0A0F9B4S6_9ZZZZ</name>
<feature type="non-terminal residue" evidence="1">
    <location>
        <position position="1"/>
    </location>
</feature>
<evidence type="ECO:0000313" key="1">
    <source>
        <dbReference type="EMBL" id="KKL08772.1"/>
    </source>
</evidence>
<reference evidence="1" key="1">
    <citation type="journal article" date="2015" name="Nature">
        <title>Complex archaea that bridge the gap between prokaryotes and eukaryotes.</title>
        <authorList>
            <person name="Spang A."/>
            <person name="Saw J.H."/>
            <person name="Jorgensen S.L."/>
            <person name="Zaremba-Niedzwiedzka K."/>
            <person name="Martijn J."/>
            <person name="Lind A.E."/>
            <person name="van Eijk R."/>
            <person name="Schleper C."/>
            <person name="Guy L."/>
            <person name="Ettema T.J."/>
        </authorList>
    </citation>
    <scope>NUCLEOTIDE SEQUENCE</scope>
</reference>
<proteinExistence type="predicted"/>